<dbReference type="SUPFAM" id="SSF53335">
    <property type="entry name" value="S-adenosyl-L-methionine-dependent methyltransferases"/>
    <property type="match status" value="1"/>
</dbReference>
<protein>
    <recommendedName>
        <fullName evidence="4">Catechol O-methyltransferase</fullName>
    </recommendedName>
</protein>
<dbReference type="AlphaFoldDB" id="A0ABD3QJT0"/>
<dbReference type="InterPro" id="IPR029063">
    <property type="entry name" value="SAM-dependent_MTases_sf"/>
</dbReference>
<sequence length="481" mass="53590">MMNDDNILVIVPPRPEYQLEFSYSNLYSSPSACDYPYYSSKDDDDYYHYATHAPALPPVAHVENRDDGVGHNDGGEGGDPAASTTTSFSSSSTMTADVAFDSSNFDAVVNDDDDDDDGACGRGNATSIVARDPRNGAFTFRVHAEYDMLLRVQGDLDGHRGGRARHGCGGGGDDDDDVVEESIRLSRRIMRSIDDYCTHEQWMYHIGREKGEALSRFLRSCLEDWHLGGDEGTTRKFVCVELGTYCGYSALVLAVTMRRFLLDRRRRQRRQDRQRPSSSSSSFEFQIYTTDVSTKLLNVARSIFRLAGMEGCITPILVQQQECADDHENNENDNGVRVDVLDAVVAECDGPDGQNQRGRRGVVESPPSHSSSSSESLSGVLRERHSISKIDFLLLDHAKHLYLSDLRNLERSKLIGKGTHVCADNVVFNRLDAYREHMRRLEQMKISDGSGCGGGVVETRLEEMNLEYSNNLKDGMGKFVV</sequence>
<feature type="region of interest" description="Disordered" evidence="1">
    <location>
        <begin position="349"/>
        <end position="377"/>
    </location>
</feature>
<evidence type="ECO:0008006" key="4">
    <source>
        <dbReference type="Google" id="ProtNLM"/>
    </source>
</evidence>
<dbReference type="EMBL" id="JALLAZ020000210">
    <property type="protein sequence ID" value="KAL3800738.1"/>
    <property type="molecule type" value="Genomic_DNA"/>
</dbReference>
<reference evidence="2 3" key="1">
    <citation type="submission" date="2024-10" db="EMBL/GenBank/DDBJ databases">
        <title>Updated reference genomes for cyclostephanoid diatoms.</title>
        <authorList>
            <person name="Roberts W.R."/>
            <person name="Alverson A.J."/>
        </authorList>
    </citation>
    <scope>NUCLEOTIDE SEQUENCE [LARGE SCALE GENOMIC DNA]</scope>
    <source>
        <strain evidence="2 3">AJA276-08</strain>
    </source>
</reference>
<organism evidence="2 3">
    <name type="scientific">Stephanodiscus triporus</name>
    <dbReference type="NCBI Taxonomy" id="2934178"/>
    <lineage>
        <taxon>Eukaryota</taxon>
        <taxon>Sar</taxon>
        <taxon>Stramenopiles</taxon>
        <taxon>Ochrophyta</taxon>
        <taxon>Bacillariophyta</taxon>
        <taxon>Coscinodiscophyceae</taxon>
        <taxon>Thalassiosirophycidae</taxon>
        <taxon>Stephanodiscales</taxon>
        <taxon>Stephanodiscaceae</taxon>
        <taxon>Stephanodiscus</taxon>
    </lineage>
</organism>
<accession>A0ABD3QJT0</accession>
<name>A0ABD3QJT0_9STRA</name>
<feature type="compositionally biased region" description="Basic and acidic residues" evidence="1">
    <location>
        <begin position="62"/>
        <end position="74"/>
    </location>
</feature>
<dbReference type="PANTHER" id="PTHR43836">
    <property type="entry name" value="CATECHOL O-METHYLTRANSFERASE 1-RELATED"/>
    <property type="match status" value="1"/>
</dbReference>
<keyword evidence="3" id="KW-1185">Reference proteome</keyword>
<feature type="compositionally biased region" description="Low complexity" evidence="1">
    <location>
        <begin position="363"/>
        <end position="377"/>
    </location>
</feature>
<evidence type="ECO:0000313" key="2">
    <source>
        <dbReference type="EMBL" id="KAL3800738.1"/>
    </source>
</evidence>
<proteinExistence type="predicted"/>
<dbReference type="Proteomes" id="UP001530315">
    <property type="component" value="Unassembled WGS sequence"/>
</dbReference>
<evidence type="ECO:0000313" key="3">
    <source>
        <dbReference type="Proteomes" id="UP001530315"/>
    </source>
</evidence>
<evidence type="ECO:0000256" key="1">
    <source>
        <dbReference type="SAM" id="MobiDB-lite"/>
    </source>
</evidence>
<feature type="region of interest" description="Disordered" evidence="1">
    <location>
        <begin position="62"/>
        <end position="90"/>
    </location>
</feature>
<dbReference type="Gene3D" id="3.40.50.150">
    <property type="entry name" value="Vaccinia Virus protein VP39"/>
    <property type="match status" value="1"/>
</dbReference>
<comment type="caution">
    <text evidence="2">The sequence shown here is derived from an EMBL/GenBank/DDBJ whole genome shotgun (WGS) entry which is preliminary data.</text>
</comment>
<dbReference type="PANTHER" id="PTHR43836:SF2">
    <property type="entry name" value="CATECHOL O-METHYLTRANSFERASE 1-RELATED"/>
    <property type="match status" value="1"/>
</dbReference>
<gene>
    <name evidence="2" type="ORF">ACHAW5_009308</name>
</gene>